<keyword evidence="2" id="KW-1133">Transmembrane helix</keyword>
<evidence type="ECO:0000313" key="4">
    <source>
        <dbReference type="Proteomes" id="UP000649259"/>
    </source>
</evidence>
<protein>
    <recommendedName>
        <fullName evidence="5">DUF5667 domain-containing protein</fullName>
    </recommendedName>
</protein>
<feature type="region of interest" description="Disordered" evidence="1">
    <location>
        <begin position="394"/>
        <end position="433"/>
    </location>
</feature>
<dbReference type="RefSeq" id="WP_189921301.1">
    <property type="nucleotide sequence ID" value="NZ_BMSI01000004.1"/>
</dbReference>
<gene>
    <name evidence="3" type="ORF">Saso_35230</name>
</gene>
<feature type="region of interest" description="Disordered" evidence="1">
    <location>
        <begin position="196"/>
        <end position="218"/>
    </location>
</feature>
<comment type="caution">
    <text evidence="3">The sequence shown here is derived from an EMBL/GenBank/DDBJ whole genome shotgun (WGS) entry which is preliminary data.</text>
</comment>
<organism evidence="3 4">
    <name type="scientific">Streptomyces asoensis</name>
    <dbReference type="NCBI Taxonomy" id="249586"/>
    <lineage>
        <taxon>Bacteria</taxon>
        <taxon>Bacillati</taxon>
        <taxon>Actinomycetota</taxon>
        <taxon>Actinomycetes</taxon>
        <taxon>Kitasatosporales</taxon>
        <taxon>Streptomycetaceae</taxon>
        <taxon>Streptomyces</taxon>
    </lineage>
</organism>
<dbReference type="Proteomes" id="UP000649259">
    <property type="component" value="Unassembled WGS sequence"/>
</dbReference>
<feature type="region of interest" description="Disordered" evidence="1">
    <location>
        <begin position="112"/>
        <end position="137"/>
    </location>
</feature>
<dbReference type="GeneID" id="91471384"/>
<evidence type="ECO:0000313" key="3">
    <source>
        <dbReference type="EMBL" id="GHI61873.1"/>
    </source>
</evidence>
<dbReference type="EMBL" id="BNEB01000003">
    <property type="protein sequence ID" value="GHI61873.1"/>
    <property type="molecule type" value="Genomic_DNA"/>
</dbReference>
<evidence type="ECO:0000256" key="2">
    <source>
        <dbReference type="SAM" id="Phobius"/>
    </source>
</evidence>
<feature type="compositionally biased region" description="Basic and acidic residues" evidence="1">
    <location>
        <begin position="394"/>
        <end position="403"/>
    </location>
</feature>
<feature type="compositionally biased region" description="Gly residues" evidence="1">
    <location>
        <begin position="424"/>
        <end position="433"/>
    </location>
</feature>
<feature type="transmembrane region" description="Helical" evidence="2">
    <location>
        <begin position="227"/>
        <end position="246"/>
    </location>
</feature>
<sequence>MTEETPDARSGIHLDPSVAAQIAVAEDHLASHLPLLTAEAKTAMLARIRAAAQVRPAPAVTATGAATATSSTTGALTPAARSHGRVAADSPGEGAVGVMVHRRVTAFARALEETRRDPHGEGADAPHPERAGDDTEQSRLVALASGLGSLPSPALDPEVKVVQRAQLVAAMEQMLHEGSLADPAVPVLPEQCARRRSARGRVRGPGGGGRPGPAASLRRRSRFGRTLAALGLVMAVGFGAFGGLAASSTDALPGDALYGVKLRAEDWRLDMADGDTERGAFHLEFAARRLVELRELEEDIARQNARAGRSGPVDGDAYGDDLRQVLLRLLRETTAGRDLLVGEYRRTGSQAPITVLTVFSRTHRGEWARVRDRLPARLEGVAGEVSVAFDSIERTSRTLREPPARAAGPSPALFPGSTEEEDPGGGTRGSAET</sequence>
<evidence type="ECO:0008006" key="5">
    <source>
        <dbReference type="Google" id="ProtNLM"/>
    </source>
</evidence>
<keyword evidence="2" id="KW-0472">Membrane</keyword>
<evidence type="ECO:0000256" key="1">
    <source>
        <dbReference type="SAM" id="MobiDB-lite"/>
    </source>
</evidence>
<keyword evidence="2" id="KW-0812">Transmembrane</keyword>
<reference evidence="4" key="1">
    <citation type="submission" date="2023-07" db="EMBL/GenBank/DDBJ databases">
        <title>Whole genome shotgun sequence of Streptomyces cacaoi subsp. asoensis NBRC 13813.</title>
        <authorList>
            <person name="Komaki H."/>
            <person name="Tamura T."/>
        </authorList>
    </citation>
    <scope>NUCLEOTIDE SEQUENCE [LARGE SCALE GENOMIC DNA]</scope>
    <source>
        <strain evidence="4">NBRC 13813</strain>
    </source>
</reference>
<proteinExistence type="predicted"/>
<name>A0ABQ3S195_9ACTN</name>
<accession>A0ABQ3S195</accession>
<keyword evidence="4" id="KW-1185">Reference proteome</keyword>